<name>A0A1F8B793_9BACT</name>
<dbReference type="STRING" id="1802514.A2955_04530"/>
<dbReference type="InterPro" id="IPR012933">
    <property type="entry name" value="HicA_mRNA_interferase"/>
</dbReference>
<evidence type="ECO:0008006" key="10">
    <source>
        <dbReference type="Google" id="ProtNLM"/>
    </source>
</evidence>
<comment type="similarity">
    <text evidence="1">Belongs to the HicA mRNA interferase family.</text>
</comment>
<gene>
    <name evidence="8" type="ORF">A2955_04530</name>
</gene>
<evidence type="ECO:0000256" key="6">
    <source>
        <dbReference type="ARBA" id="ARBA00022884"/>
    </source>
</evidence>
<evidence type="ECO:0000313" key="9">
    <source>
        <dbReference type="Proteomes" id="UP000177501"/>
    </source>
</evidence>
<evidence type="ECO:0000313" key="8">
    <source>
        <dbReference type="EMBL" id="OGM59228.1"/>
    </source>
</evidence>
<dbReference type="EMBL" id="MGHA01000036">
    <property type="protein sequence ID" value="OGM59228.1"/>
    <property type="molecule type" value="Genomic_DNA"/>
</dbReference>
<protein>
    <recommendedName>
        <fullName evidence="10">Addiction module toxin, HicA family</fullName>
    </recommendedName>
</protein>
<keyword evidence="5" id="KW-0378">Hydrolase</keyword>
<comment type="caution">
    <text evidence="8">The sequence shown here is derived from an EMBL/GenBank/DDBJ whole genome shotgun (WGS) entry which is preliminary data.</text>
</comment>
<dbReference type="Gene3D" id="3.30.920.30">
    <property type="entry name" value="Hypothetical protein"/>
    <property type="match status" value="1"/>
</dbReference>
<accession>A0A1F8B793</accession>
<dbReference type="Pfam" id="PF07927">
    <property type="entry name" value="HicA_toxin"/>
    <property type="match status" value="1"/>
</dbReference>
<keyword evidence="6" id="KW-0694">RNA-binding</keyword>
<keyword evidence="2" id="KW-1277">Toxin-antitoxin system</keyword>
<evidence type="ECO:0000256" key="5">
    <source>
        <dbReference type="ARBA" id="ARBA00022801"/>
    </source>
</evidence>
<dbReference type="GO" id="GO:0003729">
    <property type="term" value="F:mRNA binding"/>
    <property type="evidence" value="ECO:0007669"/>
    <property type="project" value="InterPro"/>
</dbReference>
<reference evidence="8 9" key="1">
    <citation type="journal article" date="2016" name="Nat. Commun.">
        <title>Thousands of microbial genomes shed light on interconnected biogeochemical processes in an aquifer system.</title>
        <authorList>
            <person name="Anantharaman K."/>
            <person name="Brown C.T."/>
            <person name="Hug L.A."/>
            <person name="Sharon I."/>
            <person name="Castelle C.J."/>
            <person name="Probst A.J."/>
            <person name="Thomas B.C."/>
            <person name="Singh A."/>
            <person name="Wilkins M.J."/>
            <person name="Karaoz U."/>
            <person name="Brodie E.L."/>
            <person name="Williams K.H."/>
            <person name="Hubbard S.S."/>
            <person name="Banfield J.F."/>
        </authorList>
    </citation>
    <scope>NUCLEOTIDE SEQUENCE [LARGE SCALE GENOMIC DNA]</scope>
</reference>
<keyword evidence="4" id="KW-0255">Endonuclease</keyword>
<dbReference type="GO" id="GO:0016787">
    <property type="term" value="F:hydrolase activity"/>
    <property type="evidence" value="ECO:0007669"/>
    <property type="project" value="UniProtKB-KW"/>
</dbReference>
<evidence type="ECO:0000256" key="7">
    <source>
        <dbReference type="ARBA" id="ARBA00023016"/>
    </source>
</evidence>
<keyword evidence="3" id="KW-0540">Nuclease</keyword>
<evidence type="ECO:0000256" key="2">
    <source>
        <dbReference type="ARBA" id="ARBA00022649"/>
    </source>
</evidence>
<evidence type="ECO:0000256" key="1">
    <source>
        <dbReference type="ARBA" id="ARBA00006620"/>
    </source>
</evidence>
<evidence type="ECO:0000256" key="4">
    <source>
        <dbReference type="ARBA" id="ARBA00022759"/>
    </source>
</evidence>
<sequence>MPAIKPINNRKLAKVFEKFGWVYNRTKGDHLVFIKNGFVSPVVIPKYKNVPIFIIKNNLRTAKISAEEYFKALKKK</sequence>
<organism evidence="8 9">
    <name type="scientific">Candidatus Woesebacteria bacterium RIFCSPLOWO2_01_FULL_37_19</name>
    <dbReference type="NCBI Taxonomy" id="1802514"/>
    <lineage>
        <taxon>Bacteria</taxon>
        <taxon>Candidatus Woeseibacteriota</taxon>
    </lineage>
</organism>
<dbReference type="InterPro" id="IPR038570">
    <property type="entry name" value="HicA_sf"/>
</dbReference>
<proteinExistence type="inferred from homology"/>
<dbReference type="SUPFAM" id="SSF54786">
    <property type="entry name" value="YcfA/nrd intein domain"/>
    <property type="match status" value="1"/>
</dbReference>
<evidence type="ECO:0000256" key="3">
    <source>
        <dbReference type="ARBA" id="ARBA00022722"/>
    </source>
</evidence>
<dbReference type="GO" id="GO:0004519">
    <property type="term" value="F:endonuclease activity"/>
    <property type="evidence" value="ECO:0007669"/>
    <property type="project" value="UniProtKB-KW"/>
</dbReference>
<keyword evidence="7" id="KW-0346">Stress response</keyword>
<dbReference type="AlphaFoldDB" id="A0A1F8B793"/>
<dbReference type="Proteomes" id="UP000177501">
    <property type="component" value="Unassembled WGS sequence"/>
</dbReference>